<dbReference type="RefSeq" id="WP_133617700.1">
    <property type="nucleotide sequence ID" value="NZ_SNYA01000008.1"/>
</dbReference>
<reference evidence="1 2" key="1">
    <citation type="submission" date="2019-03" db="EMBL/GenBank/DDBJ databases">
        <title>Genomic analyses of the natural microbiome of Caenorhabditis elegans.</title>
        <authorList>
            <person name="Samuel B."/>
        </authorList>
    </citation>
    <scope>NUCLEOTIDE SEQUENCE [LARGE SCALE GENOMIC DNA]</scope>
    <source>
        <strain evidence="1 2">JUb18</strain>
    </source>
</reference>
<dbReference type="Proteomes" id="UP000295601">
    <property type="component" value="Unassembled WGS sequence"/>
</dbReference>
<keyword evidence="2" id="KW-1185">Reference proteome</keyword>
<dbReference type="Gene3D" id="3.40.50.2000">
    <property type="entry name" value="Glycogen Phosphorylase B"/>
    <property type="match status" value="1"/>
</dbReference>
<organism evidence="1 2">
    <name type="scientific">Leucobacter luti</name>
    <dbReference type="NCBI Taxonomy" id="340320"/>
    <lineage>
        <taxon>Bacteria</taxon>
        <taxon>Bacillati</taxon>
        <taxon>Actinomycetota</taxon>
        <taxon>Actinomycetes</taxon>
        <taxon>Micrococcales</taxon>
        <taxon>Microbacteriaceae</taxon>
        <taxon>Leucobacter</taxon>
    </lineage>
</organism>
<dbReference type="OrthoDB" id="9809622at2"/>
<proteinExistence type="predicted"/>
<accession>A0A4R6RUB8</accession>
<name>A0A4R6RUB8_9MICO</name>
<sequence>MHPAAERLWNLTPKLAQDAIASGVDRLRGAVPPPPPVPDPQMPIRLLVGPVNYAGQGYRWSRAVEETGRVSARNYVHEANNPLGYASDYTVPWRTAEHSRSWQRSMLETLSEQYTHVLIEACFPILGGRYSGDMYRQAAELQEAGLKLAIVGHGTDIRLPSRHAELHEWSYFHTDEWVAPELVEKVVSKNLKLIDDLGVPTFVSTAGLLLDVPEAHFLGVIIDPERWSNDEPLLVRDRLKVVHAPTNPIPKGTTLIAPIARRLHDEGLIEYVELRGIPNDQMPAIFADADVVLDQFRGADYGVAACETMAAGRIVLAHVSDQVRAEVESRAGMALPIPETTPGTIESMLRDIAARRDHYREIAAQGPEFVRRLHSGDYSRNALMQHFLDA</sequence>
<evidence type="ECO:0008006" key="3">
    <source>
        <dbReference type="Google" id="ProtNLM"/>
    </source>
</evidence>
<protein>
    <recommendedName>
        <fullName evidence="3">Glycosyltransferase involved in cell wall biosynthesis</fullName>
    </recommendedName>
</protein>
<dbReference type="EMBL" id="SNYA01000008">
    <property type="protein sequence ID" value="TDP89865.1"/>
    <property type="molecule type" value="Genomic_DNA"/>
</dbReference>
<comment type="caution">
    <text evidence="1">The sequence shown here is derived from an EMBL/GenBank/DDBJ whole genome shotgun (WGS) entry which is preliminary data.</text>
</comment>
<dbReference type="AlphaFoldDB" id="A0A4R6RUB8"/>
<evidence type="ECO:0000313" key="2">
    <source>
        <dbReference type="Proteomes" id="UP000295601"/>
    </source>
</evidence>
<dbReference type="SUPFAM" id="SSF53756">
    <property type="entry name" value="UDP-Glycosyltransferase/glycogen phosphorylase"/>
    <property type="match status" value="1"/>
</dbReference>
<gene>
    <name evidence="1" type="ORF">EDF62_3163</name>
</gene>
<evidence type="ECO:0000313" key="1">
    <source>
        <dbReference type="EMBL" id="TDP89865.1"/>
    </source>
</evidence>